<evidence type="ECO:0000313" key="2">
    <source>
        <dbReference type="Proteomes" id="UP000604273"/>
    </source>
</evidence>
<evidence type="ECO:0000313" key="1">
    <source>
        <dbReference type="EMBL" id="KAF4949180.1"/>
    </source>
</evidence>
<sequence>MSPTQEDPPNAYMVTDDGDDFVPKNAKWLCNFGHRPYPYSKPCGEVNEDIYNKICSKCGNERGYGATAYVGETRSLRSNGEVGQCWMLWSNDDGVENWTYNYICD</sequence>
<accession>A0A8H4T0P2</accession>
<organism evidence="1 2">
    <name type="scientific">Fusarium gaditjirri</name>
    <dbReference type="NCBI Taxonomy" id="282569"/>
    <lineage>
        <taxon>Eukaryota</taxon>
        <taxon>Fungi</taxon>
        <taxon>Dikarya</taxon>
        <taxon>Ascomycota</taxon>
        <taxon>Pezizomycotina</taxon>
        <taxon>Sordariomycetes</taxon>
        <taxon>Hypocreomycetidae</taxon>
        <taxon>Hypocreales</taxon>
        <taxon>Nectriaceae</taxon>
        <taxon>Fusarium</taxon>
        <taxon>Fusarium nisikadoi species complex</taxon>
    </lineage>
</organism>
<dbReference type="OrthoDB" id="5084142at2759"/>
<dbReference type="AlphaFoldDB" id="A0A8H4T0P2"/>
<dbReference type="EMBL" id="JABFAI010000245">
    <property type="protein sequence ID" value="KAF4949180.1"/>
    <property type="molecule type" value="Genomic_DNA"/>
</dbReference>
<reference evidence="1" key="1">
    <citation type="journal article" date="2020" name="BMC Genomics">
        <title>Correction to: Identification and distribution of gene clusters required for synthesis of sphingolipid metabolism inhibitors in diverse species of the filamentous fungus Fusarium.</title>
        <authorList>
            <person name="Kim H.S."/>
            <person name="Lohmar J.M."/>
            <person name="Busman M."/>
            <person name="Brown D.W."/>
            <person name="Naumann T.A."/>
            <person name="Divon H.H."/>
            <person name="Lysoe E."/>
            <person name="Uhlig S."/>
            <person name="Proctor R.H."/>
        </authorList>
    </citation>
    <scope>NUCLEOTIDE SEQUENCE</scope>
    <source>
        <strain evidence="1">NRRL 45417</strain>
    </source>
</reference>
<name>A0A8H4T0P2_9HYPO</name>
<dbReference type="Proteomes" id="UP000604273">
    <property type="component" value="Unassembled WGS sequence"/>
</dbReference>
<comment type="caution">
    <text evidence="1">The sequence shown here is derived from an EMBL/GenBank/DDBJ whole genome shotgun (WGS) entry which is preliminary data.</text>
</comment>
<gene>
    <name evidence="1" type="ORF">FGADI_9097</name>
</gene>
<reference evidence="1" key="2">
    <citation type="submission" date="2020-05" db="EMBL/GenBank/DDBJ databases">
        <authorList>
            <person name="Kim H.-S."/>
            <person name="Proctor R.H."/>
            <person name="Brown D.W."/>
        </authorList>
    </citation>
    <scope>NUCLEOTIDE SEQUENCE</scope>
    <source>
        <strain evidence="1">NRRL 45417</strain>
    </source>
</reference>
<protein>
    <submittedName>
        <fullName evidence="1">Uncharacterized protein</fullName>
    </submittedName>
</protein>
<keyword evidence="2" id="KW-1185">Reference proteome</keyword>
<proteinExistence type="predicted"/>